<protein>
    <submittedName>
        <fullName evidence="1">Uncharacterized protein</fullName>
    </submittedName>
</protein>
<dbReference type="EMBL" id="JAXQNO010000004">
    <property type="protein sequence ID" value="KAK4799217.1"/>
    <property type="molecule type" value="Genomic_DNA"/>
</dbReference>
<accession>A0AAN7RDI9</accession>
<proteinExistence type="predicted"/>
<evidence type="ECO:0000313" key="1">
    <source>
        <dbReference type="EMBL" id="KAK4799217.1"/>
    </source>
</evidence>
<comment type="caution">
    <text evidence="1">The sequence shown here is derived from an EMBL/GenBank/DDBJ whole genome shotgun (WGS) entry which is preliminary data.</text>
</comment>
<evidence type="ECO:0000313" key="2">
    <source>
        <dbReference type="Proteomes" id="UP001346149"/>
    </source>
</evidence>
<gene>
    <name evidence="1" type="ORF">SAY86_024582</name>
</gene>
<dbReference type="AlphaFoldDB" id="A0AAN7RDI9"/>
<reference evidence="1 2" key="1">
    <citation type="journal article" date="2023" name="Hortic Res">
        <title>Pangenome of water caltrop reveals structural variations and asymmetric subgenome divergence after allopolyploidization.</title>
        <authorList>
            <person name="Zhang X."/>
            <person name="Chen Y."/>
            <person name="Wang L."/>
            <person name="Yuan Y."/>
            <person name="Fang M."/>
            <person name="Shi L."/>
            <person name="Lu R."/>
            <person name="Comes H.P."/>
            <person name="Ma Y."/>
            <person name="Chen Y."/>
            <person name="Huang G."/>
            <person name="Zhou Y."/>
            <person name="Zheng Z."/>
            <person name="Qiu Y."/>
        </authorList>
    </citation>
    <scope>NUCLEOTIDE SEQUENCE [LARGE SCALE GENOMIC DNA]</scope>
    <source>
        <strain evidence="1">F231</strain>
    </source>
</reference>
<keyword evidence="2" id="KW-1185">Reference proteome</keyword>
<dbReference type="Proteomes" id="UP001346149">
    <property type="component" value="Unassembled WGS sequence"/>
</dbReference>
<organism evidence="1 2">
    <name type="scientific">Trapa natans</name>
    <name type="common">Water chestnut</name>
    <dbReference type="NCBI Taxonomy" id="22666"/>
    <lineage>
        <taxon>Eukaryota</taxon>
        <taxon>Viridiplantae</taxon>
        <taxon>Streptophyta</taxon>
        <taxon>Embryophyta</taxon>
        <taxon>Tracheophyta</taxon>
        <taxon>Spermatophyta</taxon>
        <taxon>Magnoliopsida</taxon>
        <taxon>eudicotyledons</taxon>
        <taxon>Gunneridae</taxon>
        <taxon>Pentapetalae</taxon>
        <taxon>rosids</taxon>
        <taxon>malvids</taxon>
        <taxon>Myrtales</taxon>
        <taxon>Lythraceae</taxon>
        <taxon>Trapa</taxon>
    </lineage>
</organism>
<sequence>MNQIRHLEVGSRVVYGFHSIQVGSRVVYGFHSIQVGSRVVYGFHSIQVGYLPPESSRFPLHPGRLSSARVLYGFHSIQVGYLPPESSGFPLHPGRLSSARVLYGFHSTQVGSRIVFLALRRHLLVYSVDDLSVSTLFSIKSSLRHGYHELANTLLIDILLGKNIGSFWS</sequence>
<name>A0AAN7RDI9_TRANT</name>